<dbReference type="InterPro" id="IPR031832">
    <property type="entry name" value="DUF4747"/>
</dbReference>
<organism evidence="1 2">
    <name type="scientific">Pseudoalteromonas luteoviolacea DSM 6061</name>
    <dbReference type="NCBI Taxonomy" id="1365250"/>
    <lineage>
        <taxon>Bacteria</taxon>
        <taxon>Pseudomonadati</taxon>
        <taxon>Pseudomonadota</taxon>
        <taxon>Gammaproteobacteria</taxon>
        <taxon>Alteromonadales</taxon>
        <taxon>Pseudoalteromonadaceae</taxon>
        <taxon>Pseudoalteromonas</taxon>
    </lineage>
</organism>
<dbReference type="EMBL" id="AUYB01000098">
    <property type="protein sequence ID" value="KZN39833.1"/>
    <property type="molecule type" value="Genomic_DNA"/>
</dbReference>
<evidence type="ECO:0000313" key="1">
    <source>
        <dbReference type="EMBL" id="KZN39833.1"/>
    </source>
</evidence>
<dbReference type="Proteomes" id="UP000076643">
    <property type="component" value="Unassembled WGS sequence"/>
</dbReference>
<keyword evidence="2" id="KW-1185">Reference proteome</keyword>
<evidence type="ECO:0000313" key="2">
    <source>
        <dbReference type="Proteomes" id="UP000076643"/>
    </source>
</evidence>
<comment type="caution">
    <text evidence="1">The sequence shown here is derived from an EMBL/GenBank/DDBJ whole genome shotgun (WGS) entry which is preliminary data.</text>
</comment>
<dbReference type="PATRIC" id="fig|1365250.3.peg.1996"/>
<protein>
    <recommendedName>
        <fullName evidence="3">DUF4747 domain-containing protein</fullName>
    </recommendedName>
</protein>
<gene>
    <name evidence="1" type="ORF">N475_13830</name>
</gene>
<sequence length="250" mass="29213">MGTSWAELTDVHQLQFSEDQIKPIYGDIYKYINFDKDSEWFNKETKQHATDKEKEKTREIEHLRPNSIRFTFMLFPELHLIVYSAYENQKRLTPKLATIFFNKLLNHPSLFEVYGPINVTHMPTESVVEDIIKLPKKRKLELVITRPNALKNTEQKFLEKMNAQNAQKIEQNYTAVPDTSLNVDESLKENIQIAAKYGHAKVSGRDEHDHSVTIDTKQVPFLASDIYDDKNTTSMDAFRRLAETVVDFFR</sequence>
<proteinExistence type="predicted"/>
<name>A0A166X9D4_9GAMM</name>
<dbReference type="Pfam" id="PF15931">
    <property type="entry name" value="DUF4747"/>
    <property type="match status" value="1"/>
</dbReference>
<evidence type="ECO:0008006" key="3">
    <source>
        <dbReference type="Google" id="ProtNLM"/>
    </source>
</evidence>
<accession>A0A166X9D4</accession>
<dbReference type="AlphaFoldDB" id="A0A166X9D4"/>
<reference evidence="1 2" key="1">
    <citation type="submission" date="2013-07" db="EMBL/GenBank/DDBJ databases">
        <title>Comparative Genomic and Metabolomic Analysis of Twelve Strains of Pseudoalteromonas luteoviolacea.</title>
        <authorList>
            <person name="Vynne N.G."/>
            <person name="Mansson M."/>
            <person name="Gram L."/>
        </authorList>
    </citation>
    <scope>NUCLEOTIDE SEQUENCE [LARGE SCALE GENOMIC DNA]</scope>
    <source>
        <strain evidence="1 2">DSM 6061</strain>
    </source>
</reference>